<name>A0A2T7UGY1_9BURK</name>
<evidence type="ECO:0000259" key="2">
    <source>
        <dbReference type="Pfam" id="PF02525"/>
    </source>
</evidence>
<feature type="domain" description="Flavodoxin-like fold" evidence="2">
    <location>
        <begin position="2"/>
        <end position="157"/>
    </location>
</feature>
<dbReference type="AlphaFoldDB" id="A0A2T7UGY1"/>
<reference evidence="3" key="1">
    <citation type="submission" date="2017-04" db="EMBL/GenBank/DDBJ databases">
        <title>Unexpected and diverse lifestyles within the genus Limnohabitans.</title>
        <authorList>
            <person name="Kasalicky V."/>
            <person name="Mehrshad M."/>
            <person name="Andrei S.-A."/>
            <person name="Salcher M."/>
            <person name="Kratochvilova H."/>
            <person name="Simek K."/>
            <person name="Ghai R."/>
        </authorList>
    </citation>
    <scope>NUCLEOTIDE SEQUENCE [LARGE SCALE GENOMIC DNA]</scope>
    <source>
        <strain evidence="3">II-D5</strain>
    </source>
</reference>
<proteinExistence type="predicted"/>
<keyword evidence="1" id="KW-0560">Oxidoreductase</keyword>
<evidence type="ECO:0000313" key="3">
    <source>
        <dbReference type="EMBL" id="PVE43933.1"/>
    </source>
</evidence>
<dbReference type="EMBL" id="LFYT02000004">
    <property type="protein sequence ID" value="PVE43933.1"/>
    <property type="molecule type" value="Genomic_DNA"/>
</dbReference>
<accession>A0A2T7UGY1</accession>
<evidence type="ECO:0000256" key="1">
    <source>
        <dbReference type="ARBA" id="ARBA00023002"/>
    </source>
</evidence>
<dbReference type="InterPro" id="IPR029039">
    <property type="entry name" value="Flavoprotein-like_sf"/>
</dbReference>
<dbReference type="PANTHER" id="PTHR47307">
    <property type="entry name" value="GLUTATHIONE-REGULATED POTASSIUM-EFFLUX SYSTEM ANCILLARY PROTEIN KEFG"/>
    <property type="match status" value="1"/>
</dbReference>
<dbReference type="InterPro" id="IPR046980">
    <property type="entry name" value="KefG/KefF"/>
</dbReference>
<comment type="caution">
    <text evidence="3">The sequence shown here is derived from an EMBL/GenBank/DDBJ whole genome shotgun (WGS) entry which is preliminary data.</text>
</comment>
<dbReference type="GO" id="GO:0009055">
    <property type="term" value="F:electron transfer activity"/>
    <property type="evidence" value="ECO:0007669"/>
    <property type="project" value="TreeGrafter"/>
</dbReference>
<gene>
    <name evidence="3" type="ORF">H663_004805</name>
</gene>
<dbReference type="Gene3D" id="3.40.50.360">
    <property type="match status" value="1"/>
</dbReference>
<dbReference type="RefSeq" id="WP_083451037.1">
    <property type="nucleotide sequence ID" value="NZ_LFYT02000004.1"/>
</dbReference>
<dbReference type="InterPro" id="IPR003680">
    <property type="entry name" value="Flavodoxin_fold"/>
</dbReference>
<protein>
    <recommendedName>
        <fullName evidence="2">Flavodoxin-like fold domain-containing protein</fullName>
    </recommendedName>
</protein>
<dbReference type="Pfam" id="PF02525">
    <property type="entry name" value="Flavodoxin_2"/>
    <property type="match status" value="1"/>
</dbReference>
<evidence type="ECO:0000313" key="4">
    <source>
        <dbReference type="Proteomes" id="UP000037507"/>
    </source>
</evidence>
<dbReference type="PANTHER" id="PTHR47307:SF2">
    <property type="entry name" value="GLUTATHIONE-REGULATED POTASSIUM-EFFLUX SYSTEM ANCILLARY PROTEIN KEFF"/>
    <property type="match status" value="1"/>
</dbReference>
<organism evidence="3 4">
    <name type="scientific">Limnohabitans planktonicus II-D5</name>
    <dbReference type="NCBI Taxonomy" id="1293045"/>
    <lineage>
        <taxon>Bacteria</taxon>
        <taxon>Pseudomonadati</taxon>
        <taxon>Pseudomonadota</taxon>
        <taxon>Betaproteobacteria</taxon>
        <taxon>Burkholderiales</taxon>
        <taxon>Comamonadaceae</taxon>
        <taxon>Limnohabitans</taxon>
    </lineage>
</organism>
<dbReference type="Proteomes" id="UP000037507">
    <property type="component" value="Unassembled WGS sequence"/>
</dbReference>
<keyword evidence="4" id="KW-1185">Reference proteome</keyword>
<dbReference type="GO" id="GO:0010181">
    <property type="term" value="F:FMN binding"/>
    <property type="evidence" value="ECO:0007669"/>
    <property type="project" value="TreeGrafter"/>
</dbReference>
<dbReference type="GO" id="GO:0003955">
    <property type="term" value="F:NAD(P)H dehydrogenase (quinone) activity"/>
    <property type="evidence" value="ECO:0007669"/>
    <property type="project" value="TreeGrafter"/>
</dbReference>
<sequence>MLIVHAHPRPSQSRVVKDLLSVLQARPGAEVRSLYQLYPDFDIDVEAEQQALLRAQHIVWLTPVYWYSVPALMKHWIDQVLAHGWAYGHGGEALKGKACWWVASAGGSRPEYTPEGTHKRPFADYVTPIENTARFCGMQWFRPFVVHGGHAIAPQALGDLCASLEQQCEAFEGVQAQGVTAS</sequence>
<dbReference type="SUPFAM" id="SSF52218">
    <property type="entry name" value="Flavoproteins"/>
    <property type="match status" value="1"/>
</dbReference>